<dbReference type="EMBL" id="MHQZ01000006">
    <property type="protein sequence ID" value="OHA14687.1"/>
    <property type="molecule type" value="Genomic_DNA"/>
</dbReference>
<evidence type="ECO:0000313" key="3">
    <source>
        <dbReference type="EMBL" id="OHA14687.1"/>
    </source>
</evidence>
<feature type="region of interest" description="Disordered" evidence="2">
    <location>
        <begin position="1"/>
        <end position="29"/>
    </location>
</feature>
<protein>
    <submittedName>
        <fullName evidence="3">Uncharacterized protein</fullName>
    </submittedName>
</protein>
<evidence type="ECO:0000256" key="1">
    <source>
        <dbReference type="SAM" id="Coils"/>
    </source>
</evidence>
<comment type="caution">
    <text evidence="3">The sequence shown here is derived from an EMBL/GenBank/DDBJ whole genome shotgun (WGS) entry which is preliminary data.</text>
</comment>
<accession>A0A1G2LSV1</accession>
<dbReference type="AlphaFoldDB" id="A0A1G2LSV1"/>
<evidence type="ECO:0000313" key="4">
    <source>
        <dbReference type="Proteomes" id="UP000178302"/>
    </source>
</evidence>
<reference evidence="3 4" key="1">
    <citation type="journal article" date="2016" name="Nat. Commun.">
        <title>Thousands of microbial genomes shed light on interconnected biogeochemical processes in an aquifer system.</title>
        <authorList>
            <person name="Anantharaman K."/>
            <person name="Brown C.T."/>
            <person name="Hug L.A."/>
            <person name="Sharon I."/>
            <person name="Castelle C.J."/>
            <person name="Probst A.J."/>
            <person name="Thomas B.C."/>
            <person name="Singh A."/>
            <person name="Wilkins M.J."/>
            <person name="Karaoz U."/>
            <person name="Brodie E.L."/>
            <person name="Williams K.H."/>
            <person name="Hubbard S.S."/>
            <person name="Banfield J.F."/>
        </authorList>
    </citation>
    <scope>NUCLEOTIDE SEQUENCE [LARGE SCALE GENOMIC DNA]</scope>
</reference>
<feature type="coiled-coil region" evidence="1">
    <location>
        <begin position="92"/>
        <end position="122"/>
    </location>
</feature>
<gene>
    <name evidence="3" type="ORF">A2909_03280</name>
</gene>
<organism evidence="3 4">
    <name type="scientific">Candidatus Tagabacteria bacterium RIFCSPLOWO2_01_FULL_39_11</name>
    <dbReference type="NCBI Taxonomy" id="1802295"/>
    <lineage>
        <taxon>Bacteria</taxon>
        <taxon>Candidatus Tagaibacteriota</taxon>
    </lineage>
</organism>
<proteinExistence type="predicted"/>
<evidence type="ECO:0000256" key="2">
    <source>
        <dbReference type="SAM" id="MobiDB-lite"/>
    </source>
</evidence>
<dbReference type="Proteomes" id="UP000178302">
    <property type="component" value="Unassembled WGS sequence"/>
</dbReference>
<name>A0A1G2LSV1_9BACT</name>
<keyword evidence="1" id="KW-0175">Coiled coil</keyword>
<sequence length="200" mass="23278">MSNKNFEASNSTKETEISSQGLDQKSREEEKKITDFVVQEARKFVSDLAMKEEELSRYNLSIKGTDSLRVDFLKGRMKSLLGDKGTLDYFDLKIAQDLLSDQEDVMKELKEIHKQYEEVSSERSSGANSLQRELAKKFNIYDKEIKGILTNFNIKPDKNGRAFEYTNDTLERRLNGITMDHDYLKQKLLKLQIQQSFEKK</sequence>
<feature type="compositionally biased region" description="Polar residues" evidence="2">
    <location>
        <begin position="1"/>
        <end position="23"/>
    </location>
</feature>